<accession>A0ABQ5MXI1</accession>
<evidence type="ECO:0000313" key="4">
    <source>
        <dbReference type="EMBL" id="GLB68372.1"/>
    </source>
</evidence>
<keyword evidence="1" id="KW-0732">Signal</keyword>
<feature type="compositionally biased region" description="Low complexity" evidence="2">
    <location>
        <begin position="13"/>
        <end position="26"/>
    </location>
</feature>
<dbReference type="EMBL" id="BRVS01000016">
    <property type="protein sequence ID" value="GLB68372.1"/>
    <property type="molecule type" value="Genomic_DNA"/>
</dbReference>
<dbReference type="Pfam" id="PF01551">
    <property type="entry name" value="Peptidase_M23"/>
    <property type="match status" value="1"/>
</dbReference>
<dbReference type="InterPro" id="IPR011055">
    <property type="entry name" value="Dup_hybrid_motif"/>
</dbReference>
<dbReference type="InterPro" id="IPR016047">
    <property type="entry name" value="M23ase_b-sheet_dom"/>
</dbReference>
<proteinExistence type="predicted"/>
<evidence type="ECO:0000256" key="2">
    <source>
        <dbReference type="SAM" id="MobiDB-lite"/>
    </source>
</evidence>
<dbReference type="PANTHER" id="PTHR21666:SF289">
    <property type="entry name" value="L-ALA--D-GLU ENDOPEPTIDASE"/>
    <property type="match status" value="1"/>
</dbReference>
<dbReference type="Gene3D" id="2.70.70.10">
    <property type="entry name" value="Glucose Permease (Domain IIA)"/>
    <property type="match status" value="1"/>
</dbReference>
<dbReference type="InterPro" id="IPR050570">
    <property type="entry name" value="Cell_wall_metabolism_enzyme"/>
</dbReference>
<dbReference type="CDD" id="cd12797">
    <property type="entry name" value="M23_peptidase"/>
    <property type="match status" value="1"/>
</dbReference>
<evidence type="ECO:0000313" key="5">
    <source>
        <dbReference type="Proteomes" id="UP001209654"/>
    </source>
</evidence>
<organism evidence="4 5">
    <name type="scientific">Arthrobacter mangrovi</name>
    <dbReference type="NCBI Taxonomy" id="2966350"/>
    <lineage>
        <taxon>Bacteria</taxon>
        <taxon>Bacillati</taxon>
        <taxon>Actinomycetota</taxon>
        <taxon>Actinomycetes</taxon>
        <taxon>Micrococcales</taxon>
        <taxon>Micrococcaceae</taxon>
        <taxon>Arthrobacter</taxon>
    </lineage>
</organism>
<dbReference type="RefSeq" id="WP_264796469.1">
    <property type="nucleotide sequence ID" value="NZ_BRVS01000016.1"/>
</dbReference>
<dbReference type="PANTHER" id="PTHR21666">
    <property type="entry name" value="PEPTIDASE-RELATED"/>
    <property type="match status" value="1"/>
</dbReference>
<dbReference type="Proteomes" id="UP001209654">
    <property type="component" value="Unassembled WGS sequence"/>
</dbReference>
<reference evidence="4 5" key="1">
    <citation type="journal article" date="2023" name="Int. J. Syst. Evol. Microbiol.">
        <title>Arthrobacter mangrovi sp. nov., an actinobacterium isolated from the rhizosphere of a mangrove.</title>
        <authorList>
            <person name="Hamada M."/>
            <person name="Saitou S."/>
            <person name="Enomoto N."/>
            <person name="Nanri K."/>
            <person name="Hidaka K."/>
            <person name="Miura T."/>
            <person name="Tamura T."/>
        </authorList>
    </citation>
    <scope>NUCLEOTIDE SEQUENCE [LARGE SCALE GENOMIC DNA]</scope>
    <source>
        <strain evidence="4 5">NBRC 112813</strain>
    </source>
</reference>
<keyword evidence="5" id="KW-1185">Reference proteome</keyword>
<feature type="region of interest" description="Disordered" evidence="2">
    <location>
        <begin position="1"/>
        <end position="43"/>
    </location>
</feature>
<evidence type="ECO:0000259" key="3">
    <source>
        <dbReference type="Pfam" id="PF01551"/>
    </source>
</evidence>
<feature type="domain" description="M23ase beta-sheet core" evidence="3">
    <location>
        <begin position="162"/>
        <end position="256"/>
    </location>
</feature>
<sequence length="260" mass="26363">MSELRATGRRRSAAPAAARRPRTAATGRRRAEVAASSKPSFRGTGHKAAVTAAASGLALTILLPTTAGTAASGTDLPAAAGAVAVSGQPVTAAAGVELQFQRTGLSSTFDPDTKLEQVMVAAGEDAKPIGSEGTLSQPMDSMKMTSPFGFRVNPVTGYAGEMHTGQDYGAACGSPVYSAAGGTVTEAGWAGGYGNRVVVDHGNGLKTTYNHLTSISAKIGDKVTRGDLLAQSGTTGNSTGCHLHFEVVVNGDMVDPKGWL</sequence>
<evidence type="ECO:0000256" key="1">
    <source>
        <dbReference type="ARBA" id="ARBA00022729"/>
    </source>
</evidence>
<protein>
    <recommendedName>
        <fullName evidence="3">M23ase beta-sheet core domain-containing protein</fullName>
    </recommendedName>
</protein>
<gene>
    <name evidence="4" type="ORF">AHIS1636_28140</name>
</gene>
<name>A0ABQ5MXI1_9MICC</name>
<comment type="caution">
    <text evidence="4">The sequence shown here is derived from an EMBL/GenBank/DDBJ whole genome shotgun (WGS) entry which is preliminary data.</text>
</comment>
<dbReference type="SUPFAM" id="SSF51261">
    <property type="entry name" value="Duplicated hybrid motif"/>
    <property type="match status" value="1"/>
</dbReference>